<dbReference type="Proteomes" id="UP000199373">
    <property type="component" value="Unassembled WGS sequence"/>
</dbReference>
<dbReference type="InterPro" id="IPR018392">
    <property type="entry name" value="LysM"/>
</dbReference>
<feature type="domain" description="LysM" evidence="1">
    <location>
        <begin position="31"/>
        <end position="77"/>
    </location>
</feature>
<evidence type="ECO:0000259" key="1">
    <source>
        <dbReference type="PROSITE" id="PS51782"/>
    </source>
</evidence>
<organism evidence="2 3">
    <name type="scientific">Prevotella aff. ruminicola Tc2-24</name>
    <dbReference type="NCBI Taxonomy" id="81582"/>
    <lineage>
        <taxon>Bacteria</taxon>
        <taxon>Pseudomonadati</taxon>
        <taxon>Bacteroidota</taxon>
        <taxon>Bacteroidia</taxon>
        <taxon>Bacteroidales</taxon>
        <taxon>Prevotellaceae</taxon>
        <taxon>Prevotella</taxon>
    </lineage>
</organism>
<name>A0A1I0MIU1_9BACT</name>
<dbReference type="InterPro" id="IPR036779">
    <property type="entry name" value="LysM_dom_sf"/>
</dbReference>
<reference evidence="2 3" key="1">
    <citation type="submission" date="2016-10" db="EMBL/GenBank/DDBJ databases">
        <authorList>
            <person name="de Groot N.N."/>
        </authorList>
    </citation>
    <scope>NUCLEOTIDE SEQUENCE [LARGE SCALE GENOMIC DNA]</scope>
    <source>
        <strain evidence="2 3">TC2-24</strain>
    </source>
</reference>
<dbReference type="CDD" id="cd00118">
    <property type="entry name" value="LysM"/>
    <property type="match status" value="1"/>
</dbReference>
<dbReference type="EMBL" id="FOIQ01000001">
    <property type="protein sequence ID" value="SEV88243.1"/>
    <property type="molecule type" value="Genomic_DNA"/>
</dbReference>
<dbReference type="SUPFAM" id="SSF53822">
    <property type="entry name" value="Periplasmic binding protein-like I"/>
    <property type="match status" value="1"/>
</dbReference>
<dbReference type="RefSeq" id="WP_091914703.1">
    <property type="nucleotide sequence ID" value="NZ_FOIQ01000001.1"/>
</dbReference>
<dbReference type="AlphaFoldDB" id="A0A1I0MIU1"/>
<evidence type="ECO:0000313" key="3">
    <source>
        <dbReference type="Proteomes" id="UP000199373"/>
    </source>
</evidence>
<dbReference type="SUPFAM" id="SSF54106">
    <property type="entry name" value="LysM domain"/>
    <property type="match status" value="1"/>
</dbReference>
<protein>
    <submittedName>
        <fullName evidence="2">LysM domain-containing protein</fullName>
    </submittedName>
</protein>
<dbReference type="Pfam" id="PF01476">
    <property type="entry name" value="LysM"/>
    <property type="match status" value="1"/>
</dbReference>
<accession>A0A1I0MIU1</accession>
<evidence type="ECO:0000313" key="2">
    <source>
        <dbReference type="EMBL" id="SEV88243.1"/>
    </source>
</evidence>
<dbReference type="PROSITE" id="PS51782">
    <property type="entry name" value="LYSM"/>
    <property type="match status" value="1"/>
</dbReference>
<proteinExistence type="predicted"/>
<dbReference type="InterPro" id="IPR028082">
    <property type="entry name" value="Peripla_BP_I"/>
</dbReference>
<dbReference type="SMART" id="SM00257">
    <property type="entry name" value="LysM"/>
    <property type="match status" value="1"/>
</dbReference>
<sequence length="453" mass="52106">MTRLLRYCLLLVTFFLAVGIMSAQVTDSIRGLHKVKKKETIFGISRMYGLSIEELIQANPEMKTPGYELKKGFVLRIPYPGKSAVVSQPVQSASKSRPDDVRDRAIRLGVMLPLHDLNGDGKRMTEYYRGVLMACDSLKKLGISVDVHAWNAAEDADMLKILKDKAAAECDLIIGPLYSKQVALLSDFVQEHDIRLVIPFSINAPQLATNRHIFQVWQSPTEINETTITRFMERFKKYHPVIIDCNDSTSKKGTFTTGLRRQLEQRGIVYSLTSLKSGEEEFSKAFSRKERNVVILNTARSQELGVAFAKLNGLKHTYPELEISMFGYTEWLMYNRAHLENYYKFDTYIPSVFYYNPVSPATQRFQQKYRWNFHADMQSVQPRFAITGFDHAYFFLRGLNKYGMKFNGAKGMFGYLPIQTALQFERYGNGGLRNRTFLFVHYTPDHVIETINY</sequence>
<dbReference type="Gene3D" id="3.40.50.2300">
    <property type="match status" value="2"/>
</dbReference>
<gene>
    <name evidence="2" type="ORF">SAMN04487850_0703</name>
</gene>
<dbReference type="Gene3D" id="3.10.350.10">
    <property type="entry name" value="LysM domain"/>
    <property type="match status" value="1"/>
</dbReference>
<keyword evidence="3" id="KW-1185">Reference proteome</keyword>